<protein>
    <recommendedName>
        <fullName evidence="4">DUF1304 domain-containing protein</fullName>
    </recommendedName>
</protein>
<dbReference type="OrthoDB" id="9803832at2"/>
<dbReference type="PANTHER" id="PTHR38446:SF1">
    <property type="entry name" value="BLL0914 PROTEIN"/>
    <property type="match status" value="1"/>
</dbReference>
<dbReference type="Pfam" id="PF06993">
    <property type="entry name" value="DUF1304"/>
    <property type="match status" value="1"/>
</dbReference>
<keyword evidence="1" id="KW-0472">Membrane</keyword>
<organism evidence="2 3">
    <name type="scientific">Clostridium chromiireducens</name>
    <dbReference type="NCBI Taxonomy" id="225345"/>
    <lineage>
        <taxon>Bacteria</taxon>
        <taxon>Bacillati</taxon>
        <taxon>Bacillota</taxon>
        <taxon>Clostridia</taxon>
        <taxon>Eubacteriales</taxon>
        <taxon>Clostridiaceae</taxon>
        <taxon>Clostridium</taxon>
    </lineage>
</organism>
<evidence type="ECO:0000313" key="2">
    <source>
        <dbReference type="EMBL" id="OPJ59036.1"/>
    </source>
</evidence>
<proteinExistence type="predicted"/>
<dbReference type="EMBL" id="MZGT01000060">
    <property type="protein sequence ID" value="OPJ59036.1"/>
    <property type="molecule type" value="Genomic_DNA"/>
</dbReference>
<gene>
    <name evidence="2" type="ORF">CLCHR_37190</name>
</gene>
<reference evidence="2 3" key="1">
    <citation type="submission" date="2017-03" db="EMBL/GenBank/DDBJ databases">
        <title>Genome sequence of Clostridium chromiireducens DSM 23318.</title>
        <authorList>
            <person name="Poehlein A."/>
            <person name="Daniel R."/>
        </authorList>
    </citation>
    <scope>NUCLEOTIDE SEQUENCE [LARGE SCALE GENOMIC DNA]</scope>
    <source>
        <strain evidence="2 3">DSM 23318</strain>
    </source>
</reference>
<evidence type="ECO:0000313" key="3">
    <source>
        <dbReference type="Proteomes" id="UP000191056"/>
    </source>
</evidence>
<dbReference type="AlphaFoldDB" id="A0A1V4IGI2"/>
<accession>A0A1V4IGI2</accession>
<dbReference type="InterPro" id="IPR009732">
    <property type="entry name" value="DUF1304"/>
</dbReference>
<feature type="transmembrane region" description="Helical" evidence="1">
    <location>
        <begin position="103"/>
        <end position="121"/>
    </location>
</feature>
<keyword evidence="3" id="KW-1185">Reference proteome</keyword>
<name>A0A1V4IGI2_9CLOT</name>
<feature type="transmembrane region" description="Helical" evidence="1">
    <location>
        <begin position="7"/>
        <end position="27"/>
    </location>
</feature>
<feature type="transmembrane region" description="Helical" evidence="1">
    <location>
        <begin position="56"/>
        <end position="73"/>
    </location>
</feature>
<keyword evidence="1" id="KW-0812">Transmembrane</keyword>
<dbReference type="Proteomes" id="UP000191056">
    <property type="component" value="Unassembled WGS sequence"/>
</dbReference>
<dbReference type="RefSeq" id="WP_079441382.1">
    <property type="nucleotide sequence ID" value="NZ_MZGT01000060.1"/>
</dbReference>
<feature type="transmembrane region" description="Helical" evidence="1">
    <location>
        <begin position="80"/>
        <end position="97"/>
    </location>
</feature>
<keyword evidence="1" id="KW-1133">Transmembrane helix</keyword>
<evidence type="ECO:0000256" key="1">
    <source>
        <dbReference type="SAM" id="Phobius"/>
    </source>
</evidence>
<evidence type="ECO:0008006" key="4">
    <source>
        <dbReference type="Google" id="ProtNLM"/>
    </source>
</evidence>
<dbReference type="PANTHER" id="PTHR38446">
    <property type="entry name" value="BLL0914 PROTEIN"/>
    <property type="match status" value="1"/>
</dbReference>
<sequence length="122" mass="13763">MQIVLDILVIAVAIEHIFIMLLEMFFIKSSVAKRTFNIDSKLLDKKEVRVMFANQGLYNGFLAAGLFWSFFIPESMSTQLKFFFLGCVIIAAIYGAITSNKNIFIKQGGLAILAIILLIYLM</sequence>
<comment type="caution">
    <text evidence="2">The sequence shown here is derived from an EMBL/GenBank/DDBJ whole genome shotgun (WGS) entry which is preliminary data.</text>
</comment>